<dbReference type="Proteomes" id="UP000238479">
    <property type="component" value="Chromosome 2"/>
</dbReference>
<keyword evidence="4 8" id="KW-1003">Cell membrane</keyword>
<keyword evidence="7 8" id="KW-0472">Membrane</keyword>
<dbReference type="InterPro" id="IPR044173">
    <property type="entry name" value="CASPL"/>
</dbReference>
<dbReference type="STRING" id="74649.A0A2P6S6M8"/>
<dbReference type="Pfam" id="PF04535">
    <property type="entry name" value="CASP_dom"/>
    <property type="match status" value="1"/>
</dbReference>
<dbReference type="AlphaFoldDB" id="A0A2P6S6M8"/>
<comment type="subcellular location">
    <subcellularLocation>
        <location evidence="1 8">Cell membrane</location>
        <topology evidence="1 8">Multi-pass membrane protein</topology>
    </subcellularLocation>
</comment>
<evidence type="ECO:0000256" key="2">
    <source>
        <dbReference type="ARBA" id="ARBA00007651"/>
    </source>
</evidence>
<dbReference type="PANTHER" id="PTHR36488">
    <property type="entry name" value="CASP-LIKE PROTEIN 1U1"/>
    <property type="match status" value="1"/>
</dbReference>
<dbReference type="PANTHER" id="PTHR36488:SF8">
    <property type="entry name" value="CASP-LIKE PROTEIN 1U1"/>
    <property type="match status" value="1"/>
</dbReference>
<evidence type="ECO:0000256" key="4">
    <source>
        <dbReference type="ARBA" id="ARBA00022475"/>
    </source>
</evidence>
<evidence type="ECO:0000259" key="9">
    <source>
        <dbReference type="Pfam" id="PF04535"/>
    </source>
</evidence>
<feature type="transmembrane region" description="Helical" evidence="8">
    <location>
        <begin position="168"/>
        <end position="190"/>
    </location>
</feature>
<dbReference type="NCBIfam" id="TIGR01569">
    <property type="entry name" value="A_tha_TIGR01569"/>
    <property type="match status" value="1"/>
</dbReference>
<name>A0A2P6S6M8_ROSCH</name>
<evidence type="ECO:0000256" key="6">
    <source>
        <dbReference type="ARBA" id="ARBA00022989"/>
    </source>
</evidence>
<dbReference type="OMA" id="CHKMTAS"/>
<feature type="transmembrane region" description="Helical" evidence="8">
    <location>
        <begin position="75"/>
        <end position="100"/>
    </location>
</feature>
<feature type="transmembrane region" description="Helical" evidence="8">
    <location>
        <begin position="112"/>
        <end position="139"/>
    </location>
</feature>
<feature type="domain" description="Casparian strip membrane protein" evidence="9">
    <location>
        <begin position="30"/>
        <end position="176"/>
    </location>
</feature>
<dbReference type="Gramene" id="PRQ54328">
    <property type="protein sequence ID" value="PRQ54328"/>
    <property type="gene ID" value="RchiOBHm_Chr2g0176261"/>
</dbReference>
<sequence>MASESSTVAKDEKNVSSFVDSSSQRRKTSFLMAQAGLRILVVAFTLVAISVTVANRQSVVIFGLNFQARYSYSSALTFLVASDAVLCSFSALSLVFIYILSRSGTTSPLKKYFFLFLLDTVMMVLIIAGCAAATAIGYLGKYGEEQMTWHATCGYVSKFCNRMSISLAFSYLAFFACLLLNLMSAHALIYRPIIKN</sequence>
<dbReference type="OrthoDB" id="992805at2759"/>
<proteinExistence type="inferred from homology"/>
<organism evidence="10 11">
    <name type="scientific">Rosa chinensis</name>
    <name type="common">China rose</name>
    <dbReference type="NCBI Taxonomy" id="74649"/>
    <lineage>
        <taxon>Eukaryota</taxon>
        <taxon>Viridiplantae</taxon>
        <taxon>Streptophyta</taxon>
        <taxon>Embryophyta</taxon>
        <taxon>Tracheophyta</taxon>
        <taxon>Spermatophyta</taxon>
        <taxon>Magnoliopsida</taxon>
        <taxon>eudicotyledons</taxon>
        <taxon>Gunneridae</taxon>
        <taxon>Pentapetalae</taxon>
        <taxon>rosids</taxon>
        <taxon>fabids</taxon>
        <taxon>Rosales</taxon>
        <taxon>Rosaceae</taxon>
        <taxon>Rosoideae</taxon>
        <taxon>Rosoideae incertae sedis</taxon>
        <taxon>Rosa</taxon>
    </lineage>
</organism>
<accession>A0A2P6S6M8</accession>
<keyword evidence="11" id="KW-1185">Reference proteome</keyword>
<evidence type="ECO:0000256" key="8">
    <source>
        <dbReference type="RuleBase" id="RU361233"/>
    </source>
</evidence>
<dbReference type="EMBL" id="PDCK01000040">
    <property type="protein sequence ID" value="PRQ54328.1"/>
    <property type="molecule type" value="Genomic_DNA"/>
</dbReference>
<gene>
    <name evidence="10" type="ORF">RchiOBHm_Chr2g0176261</name>
</gene>
<comment type="caution">
    <text evidence="10">The sequence shown here is derived from an EMBL/GenBank/DDBJ whole genome shotgun (WGS) entry which is preliminary data.</text>
</comment>
<evidence type="ECO:0000256" key="5">
    <source>
        <dbReference type="ARBA" id="ARBA00022692"/>
    </source>
</evidence>
<dbReference type="InterPro" id="IPR006459">
    <property type="entry name" value="CASP/CASPL"/>
</dbReference>
<dbReference type="GO" id="GO:0005886">
    <property type="term" value="C:plasma membrane"/>
    <property type="evidence" value="ECO:0007669"/>
    <property type="project" value="UniProtKB-SubCell"/>
</dbReference>
<evidence type="ECO:0000256" key="3">
    <source>
        <dbReference type="ARBA" id="ARBA00011489"/>
    </source>
</evidence>
<evidence type="ECO:0000313" key="10">
    <source>
        <dbReference type="EMBL" id="PRQ54328.1"/>
    </source>
</evidence>
<keyword evidence="5 8" id="KW-0812">Transmembrane</keyword>
<evidence type="ECO:0000256" key="1">
    <source>
        <dbReference type="ARBA" id="ARBA00004651"/>
    </source>
</evidence>
<feature type="transmembrane region" description="Helical" evidence="8">
    <location>
        <begin position="35"/>
        <end position="55"/>
    </location>
</feature>
<evidence type="ECO:0000256" key="7">
    <source>
        <dbReference type="ARBA" id="ARBA00023136"/>
    </source>
</evidence>
<evidence type="ECO:0000313" key="11">
    <source>
        <dbReference type="Proteomes" id="UP000238479"/>
    </source>
</evidence>
<comment type="similarity">
    <text evidence="2 8">Belongs to the Casparian strip membrane proteins (CASP) family.</text>
</comment>
<dbReference type="InterPro" id="IPR006702">
    <property type="entry name" value="CASP_dom"/>
</dbReference>
<comment type="subunit">
    <text evidence="3 8">Homodimer and heterodimers.</text>
</comment>
<reference evidence="10 11" key="1">
    <citation type="journal article" date="2018" name="Nat. Genet.">
        <title>The Rosa genome provides new insights in the design of modern roses.</title>
        <authorList>
            <person name="Bendahmane M."/>
        </authorList>
    </citation>
    <scope>NUCLEOTIDE SEQUENCE [LARGE SCALE GENOMIC DNA]</scope>
    <source>
        <strain evidence="11">cv. Old Blush</strain>
    </source>
</reference>
<protein>
    <recommendedName>
        <fullName evidence="8">CASP-like protein</fullName>
    </recommendedName>
</protein>
<keyword evidence="6 8" id="KW-1133">Transmembrane helix</keyword>